<evidence type="ECO:0000313" key="6">
    <source>
        <dbReference type="Proteomes" id="UP001356095"/>
    </source>
</evidence>
<feature type="signal peptide" evidence="3">
    <location>
        <begin position="1"/>
        <end position="26"/>
    </location>
</feature>
<dbReference type="EMBL" id="JAUZMY010000016">
    <property type="protein sequence ID" value="MEE2038992.1"/>
    <property type="molecule type" value="Genomic_DNA"/>
</dbReference>
<proteinExistence type="predicted"/>
<protein>
    <recommendedName>
        <fullName evidence="4">DUF11 domain-containing protein</fullName>
    </recommendedName>
</protein>
<reference evidence="5 6" key="1">
    <citation type="submission" date="2023-08" db="EMBL/GenBank/DDBJ databases">
        <authorList>
            <person name="Girao M."/>
            <person name="Carvalho M.F."/>
        </authorList>
    </citation>
    <scope>NUCLEOTIDE SEQUENCE [LARGE SCALE GENOMIC DNA]</scope>
    <source>
        <strain evidence="5 6">CT-R113</strain>
    </source>
</reference>
<feature type="domain" description="DUF11" evidence="4">
    <location>
        <begin position="298"/>
        <end position="405"/>
    </location>
</feature>
<sequence length="539" mass="54160">MLPPTSKALRGTLGTVVAALAATALTAPSLPGDERVAQLAPALQVTKTVVPDPLVIGGTAEYAVTVTNTGDEPAEDVVVTDTLGTGITAGDLPDGCEATGATVVCGGDGGVTVGPGESVTYTLPVEVDPSLSDGDNIVNRAEATSSTPGASPGSTQLITIAQTQTDVEVSKSGPATVLPGGEIAYTVVVTNNGPSDAVDVTVQDPTNGNLVTITDLPDSCPPSGLTITCGLGTLAPGESVELTFVVEAGSELDEGTTIDNCATIYTGSRETDMNNNVSCAETVVDDDTGPPIVVPTDDVSIRKTGPETTAPGGEVTYSVTVTNDGSEESGDVIVVDPIDVGEATPVVIPEQCTREGDTLVCDLGQLAAGESAVLDFVFRADGSPGDHIHNCAAVQQPTRALDPDTHAVCVDTEIVDDDPDPSPTPSPTPTPTPGPTPTESPTESPEPTPGPTPTESPTESPEPTPGPTPTESPTESPEPTPGPTPTEGPGGYHPPDNGSDGDDPPALALAGAPLFGLVMAALVLVGSGLAVLWTTRRRL</sequence>
<gene>
    <name evidence="5" type="ORF">Q8791_17390</name>
</gene>
<dbReference type="Gene3D" id="2.60.40.10">
    <property type="entry name" value="Immunoglobulins"/>
    <property type="match status" value="3"/>
</dbReference>
<keyword evidence="6" id="KW-1185">Reference proteome</keyword>
<accession>A0ABU7KAF6</accession>
<evidence type="ECO:0000256" key="1">
    <source>
        <dbReference type="SAM" id="MobiDB-lite"/>
    </source>
</evidence>
<keyword evidence="3" id="KW-0732">Signal</keyword>
<dbReference type="InterPro" id="IPR013783">
    <property type="entry name" value="Ig-like_fold"/>
</dbReference>
<evidence type="ECO:0000256" key="2">
    <source>
        <dbReference type="SAM" id="Phobius"/>
    </source>
</evidence>
<comment type="caution">
    <text evidence="5">The sequence shown here is derived from an EMBL/GenBank/DDBJ whole genome shotgun (WGS) entry which is preliminary data.</text>
</comment>
<evidence type="ECO:0000313" key="5">
    <source>
        <dbReference type="EMBL" id="MEE2038992.1"/>
    </source>
</evidence>
<evidence type="ECO:0000259" key="4">
    <source>
        <dbReference type="Pfam" id="PF01345"/>
    </source>
</evidence>
<dbReference type="RefSeq" id="WP_330092764.1">
    <property type="nucleotide sequence ID" value="NZ_JAUZMY010000016.1"/>
</dbReference>
<dbReference type="NCBIfam" id="TIGR01451">
    <property type="entry name" value="B_ant_repeat"/>
    <property type="match status" value="3"/>
</dbReference>
<feature type="compositionally biased region" description="Low complexity" evidence="1">
    <location>
        <begin position="494"/>
        <end position="505"/>
    </location>
</feature>
<evidence type="ECO:0000256" key="3">
    <source>
        <dbReference type="SAM" id="SignalP"/>
    </source>
</evidence>
<feature type="domain" description="DUF11" evidence="4">
    <location>
        <begin position="43"/>
        <end position="147"/>
    </location>
</feature>
<organism evidence="5 6">
    <name type="scientific">Nocardiopsis codii</name>
    <dbReference type="NCBI Taxonomy" id="3065942"/>
    <lineage>
        <taxon>Bacteria</taxon>
        <taxon>Bacillati</taxon>
        <taxon>Actinomycetota</taxon>
        <taxon>Actinomycetes</taxon>
        <taxon>Streptosporangiales</taxon>
        <taxon>Nocardiopsidaceae</taxon>
        <taxon>Nocardiopsis</taxon>
    </lineage>
</organism>
<feature type="region of interest" description="Disordered" evidence="1">
    <location>
        <begin position="413"/>
        <end position="505"/>
    </location>
</feature>
<dbReference type="Pfam" id="PF01345">
    <property type="entry name" value="DUF11"/>
    <property type="match status" value="3"/>
</dbReference>
<keyword evidence="2" id="KW-0812">Transmembrane</keyword>
<dbReference type="Proteomes" id="UP001356095">
    <property type="component" value="Unassembled WGS sequence"/>
</dbReference>
<dbReference type="InterPro" id="IPR051172">
    <property type="entry name" value="Chlamydia_OmcB"/>
</dbReference>
<dbReference type="InterPro" id="IPR001434">
    <property type="entry name" value="OmcB-like_DUF11"/>
</dbReference>
<dbReference type="PANTHER" id="PTHR34819:SF3">
    <property type="entry name" value="CELL SURFACE PROTEIN"/>
    <property type="match status" value="1"/>
</dbReference>
<keyword evidence="2" id="KW-0472">Membrane</keyword>
<feature type="domain" description="DUF11" evidence="4">
    <location>
        <begin position="166"/>
        <end position="280"/>
    </location>
</feature>
<dbReference type="InterPro" id="IPR047589">
    <property type="entry name" value="DUF11_rpt"/>
</dbReference>
<feature type="transmembrane region" description="Helical" evidence="2">
    <location>
        <begin position="514"/>
        <end position="533"/>
    </location>
</feature>
<name>A0ABU7KAF6_9ACTN</name>
<dbReference type="PANTHER" id="PTHR34819">
    <property type="entry name" value="LARGE CYSTEINE-RICH PERIPLASMIC PROTEIN OMCB"/>
    <property type="match status" value="1"/>
</dbReference>
<feature type="chain" id="PRO_5047535133" description="DUF11 domain-containing protein" evidence="3">
    <location>
        <begin position="27"/>
        <end position="539"/>
    </location>
</feature>
<keyword evidence="2" id="KW-1133">Transmembrane helix</keyword>
<feature type="compositionally biased region" description="Pro residues" evidence="1">
    <location>
        <begin position="421"/>
        <end position="486"/>
    </location>
</feature>